<evidence type="ECO:0000256" key="3">
    <source>
        <dbReference type="ARBA" id="ARBA00023242"/>
    </source>
</evidence>
<keyword evidence="2" id="KW-0804">Transcription</keyword>
<keyword evidence="3" id="KW-0539">Nucleus</keyword>
<dbReference type="CDD" id="cd12148">
    <property type="entry name" value="fungal_TF_MHR"/>
    <property type="match status" value="1"/>
</dbReference>
<keyword evidence="1" id="KW-0805">Transcription regulation</keyword>
<dbReference type="Gene3D" id="4.10.240.10">
    <property type="entry name" value="Zn(2)-C6 fungal-type DNA-binding domain"/>
    <property type="match status" value="1"/>
</dbReference>
<feature type="domain" description="Zn(2)-C6 fungal-type" evidence="4">
    <location>
        <begin position="22"/>
        <end position="53"/>
    </location>
</feature>
<dbReference type="PANTHER" id="PTHR47840">
    <property type="entry name" value="ZN(II)2CYS6 TRANSCRIPTION FACTOR (EUROFUNG)-RELATED"/>
    <property type="match status" value="1"/>
</dbReference>
<dbReference type="SUPFAM" id="SSF57701">
    <property type="entry name" value="Zn2/Cys6 DNA-binding domain"/>
    <property type="match status" value="1"/>
</dbReference>
<organism evidence="5 6">
    <name type="scientific">Bionectria ochroleuca</name>
    <name type="common">Gliocladium roseum</name>
    <dbReference type="NCBI Taxonomy" id="29856"/>
    <lineage>
        <taxon>Eukaryota</taxon>
        <taxon>Fungi</taxon>
        <taxon>Dikarya</taxon>
        <taxon>Ascomycota</taxon>
        <taxon>Pezizomycotina</taxon>
        <taxon>Sordariomycetes</taxon>
        <taxon>Hypocreomycetidae</taxon>
        <taxon>Hypocreales</taxon>
        <taxon>Bionectriaceae</taxon>
        <taxon>Clonostachys</taxon>
    </lineage>
</organism>
<dbReference type="CDD" id="cd00067">
    <property type="entry name" value="GAL4"/>
    <property type="match status" value="1"/>
</dbReference>
<gene>
    <name evidence="5" type="ORF">CLO192961_LOCUS248288</name>
</gene>
<dbReference type="PANTHER" id="PTHR47840:SF1">
    <property type="entry name" value="ZN(II)2CYS6 TRANSCRIPTION FACTOR (EUROFUNG)"/>
    <property type="match status" value="1"/>
</dbReference>
<accession>A0ABY6UD33</accession>
<sequence>MDTPLSQPPPGRRRKVRKGTFSCWECKRRKRRCEFKPGSSSACVSCQHRGLPCLSQEEYEPQTGSEQVSERIYHVENLIGVLLQQRRPQHGAIGDTSGLTIPPSPSGSSLSITTYLYSILPSPSDTSSILSHGNSFRMPRWEGLTRSAPLSGPPPIEAQPIWYGRRLMHLALRLQDSNIPGWDASKYAQIVAHCVSSIDALVSSSDGIETLMLEAMYYVNDGKLQEAWLRCRRAMSIAQLLGLDRAGWTNNSILRRLIFGDRVMSLELGVAHFGITNYGSLDSVDPIARLDRMHVITATRMIERNLRIMSGSLDSVKTETLAIDKIMKKVMNDLPSGWWSASIKKPLSTLPEENAMEETMKLISQLNHYWLLIQLHQPLIILDLCCPVNDGSNSYSRTILASSCRQVLSRFLLVRKYHGGGLYRGADSKAVSASIGLLLAHIDGHRDSTDNALEHLRPQDLDLLRDSLDLFQDLSRPELERSTVQGLLALESEAASGTYYMMSTAVGDSLRLTIPYFGTMSLIPRPPGVEYGGSDSLSLSELPEFQPGGFQLEDAILQPGQGFSSI</sequence>
<reference evidence="5 6" key="1">
    <citation type="submission" date="2019-06" db="EMBL/GenBank/DDBJ databases">
        <authorList>
            <person name="Broberg M."/>
        </authorList>
    </citation>
    <scope>NUCLEOTIDE SEQUENCE [LARGE SCALE GENOMIC DNA]</scope>
</reference>
<dbReference type="EMBL" id="CABFNS010000795">
    <property type="protein sequence ID" value="VUC28989.1"/>
    <property type="molecule type" value="Genomic_DNA"/>
</dbReference>
<evidence type="ECO:0000259" key="4">
    <source>
        <dbReference type="PROSITE" id="PS50048"/>
    </source>
</evidence>
<evidence type="ECO:0000256" key="1">
    <source>
        <dbReference type="ARBA" id="ARBA00023015"/>
    </source>
</evidence>
<dbReference type="PROSITE" id="PS00463">
    <property type="entry name" value="ZN2_CY6_FUNGAL_1"/>
    <property type="match status" value="1"/>
</dbReference>
<dbReference type="PROSITE" id="PS50048">
    <property type="entry name" value="ZN2_CY6_FUNGAL_2"/>
    <property type="match status" value="1"/>
</dbReference>
<comment type="caution">
    <text evidence="5">The sequence shown here is derived from an EMBL/GenBank/DDBJ whole genome shotgun (WGS) entry which is preliminary data.</text>
</comment>
<protein>
    <recommendedName>
        <fullName evidence="4">Zn(2)-C6 fungal-type domain-containing protein</fullName>
    </recommendedName>
</protein>
<keyword evidence="6" id="KW-1185">Reference proteome</keyword>
<dbReference type="SMART" id="SM00066">
    <property type="entry name" value="GAL4"/>
    <property type="match status" value="1"/>
</dbReference>
<evidence type="ECO:0000313" key="6">
    <source>
        <dbReference type="Proteomes" id="UP000766486"/>
    </source>
</evidence>
<evidence type="ECO:0000313" key="5">
    <source>
        <dbReference type="EMBL" id="VUC28989.1"/>
    </source>
</evidence>
<dbReference type="InterPro" id="IPR036864">
    <property type="entry name" value="Zn2-C6_fun-type_DNA-bd_sf"/>
</dbReference>
<dbReference type="InterPro" id="IPR001138">
    <property type="entry name" value="Zn2Cys6_DnaBD"/>
</dbReference>
<name>A0ABY6UD33_BIOOC</name>
<proteinExistence type="predicted"/>
<evidence type="ECO:0000256" key="2">
    <source>
        <dbReference type="ARBA" id="ARBA00023163"/>
    </source>
</evidence>
<dbReference type="Proteomes" id="UP000766486">
    <property type="component" value="Unassembled WGS sequence"/>
</dbReference>
<dbReference type="Pfam" id="PF00172">
    <property type="entry name" value="Zn_clus"/>
    <property type="match status" value="1"/>
</dbReference>